<proteinExistence type="predicted"/>
<dbReference type="Pfam" id="PF00013">
    <property type="entry name" value="KH_1"/>
    <property type="match status" value="2"/>
</dbReference>
<evidence type="ECO:0000256" key="2">
    <source>
        <dbReference type="PROSITE-ProRule" id="PRU00117"/>
    </source>
</evidence>
<keyword evidence="1" id="KW-0677">Repeat</keyword>
<evidence type="ECO:0000259" key="4">
    <source>
        <dbReference type="SMART" id="SM00322"/>
    </source>
</evidence>
<name>A0A8J5I2V3_ZINOF</name>
<dbReference type="EMBL" id="JACMSC010000003">
    <property type="protein sequence ID" value="KAG6527406.1"/>
    <property type="molecule type" value="Genomic_DNA"/>
</dbReference>
<comment type="caution">
    <text evidence="5">The sequence shown here is derived from an EMBL/GenBank/DDBJ whole genome shotgun (WGS) entry which is preliminary data.</text>
</comment>
<dbReference type="Gene3D" id="3.30.1370.10">
    <property type="entry name" value="K Homology domain, type 1"/>
    <property type="match status" value="2"/>
</dbReference>
<dbReference type="InterPro" id="IPR004087">
    <property type="entry name" value="KH_dom"/>
</dbReference>
<dbReference type="GO" id="GO:0003723">
    <property type="term" value="F:RNA binding"/>
    <property type="evidence" value="ECO:0007669"/>
    <property type="project" value="UniProtKB-UniRule"/>
</dbReference>
<feature type="region of interest" description="Disordered" evidence="3">
    <location>
        <begin position="431"/>
        <end position="452"/>
    </location>
</feature>
<sequence>MSFPFLPSKHSYERNPFELNGRGKWQKTGPHSKKQKQLKAPPGATMFRILCLASKSGSFVGDSGEIVARIQKETGAKIRLEEIVSGCDERVILITGSEKYAALGNEPKKEDEVSEGSDNLKESAENVGESEDSSAPESTKVGCLHGKGGSVIKQISADSGAQIRILPKDKLPLCGTQLDEIVQITGGVDSVKKALHLVGQQLLDNPTRERDSFPLANSSGPLSHPFASIPQSEDFLHQIFIILLKDPLSPTGPMTCLTSIQAWAHLFLNFMKVDHPYILKSLQSPSLSGTFCFTAMFFLLQEAREGERVGELEGRLPPGSVDDPTTRGDDGGDDGDDDDSGEEVTCGRLQLVAGCSIGTGGSHERTGAAENLESVFITVESKKEAAKGIAPRDDRLFIRSSRRLESLSKNCGIKFVISLSNRALQDNDVFPEASSSTEHGEGVSCESKSSVLPKESCVSVLLEIDDVAQWGPGS</sequence>
<dbReference type="SUPFAM" id="SSF54791">
    <property type="entry name" value="Eukaryotic type KH-domain (KH-domain type I)"/>
    <property type="match status" value="2"/>
</dbReference>
<feature type="region of interest" description="Disordered" evidence="3">
    <location>
        <begin position="105"/>
        <end position="140"/>
    </location>
</feature>
<gene>
    <name evidence="5" type="ORF">ZIOFF_009505</name>
</gene>
<dbReference type="AlphaFoldDB" id="A0A8J5I2V3"/>
<feature type="region of interest" description="Disordered" evidence="3">
    <location>
        <begin position="309"/>
        <end position="343"/>
    </location>
</feature>
<keyword evidence="6" id="KW-1185">Reference proteome</keyword>
<reference evidence="5 6" key="1">
    <citation type="submission" date="2020-08" db="EMBL/GenBank/DDBJ databases">
        <title>Plant Genome Project.</title>
        <authorList>
            <person name="Zhang R.-G."/>
        </authorList>
    </citation>
    <scope>NUCLEOTIDE SEQUENCE [LARGE SCALE GENOMIC DNA]</scope>
    <source>
        <tissue evidence="5">Rhizome</tissue>
    </source>
</reference>
<keyword evidence="2" id="KW-0694">RNA-binding</keyword>
<evidence type="ECO:0000256" key="1">
    <source>
        <dbReference type="ARBA" id="ARBA00022737"/>
    </source>
</evidence>
<accession>A0A8J5I2V3</accession>
<dbReference type="PROSITE" id="PS50084">
    <property type="entry name" value="KH_TYPE_1"/>
    <property type="match status" value="2"/>
</dbReference>
<dbReference type="Proteomes" id="UP000734854">
    <property type="component" value="Unassembled WGS sequence"/>
</dbReference>
<evidence type="ECO:0000313" key="5">
    <source>
        <dbReference type="EMBL" id="KAG6527406.1"/>
    </source>
</evidence>
<feature type="domain" description="K Homology" evidence="4">
    <location>
        <begin position="127"/>
        <end position="203"/>
    </location>
</feature>
<protein>
    <recommendedName>
        <fullName evidence="4">K Homology domain-containing protein</fullName>
    </recommendedName>
</protein>
<feature type="region of interest" description="Disordered" evidence="3">
    <location>
        <begin position="14"/>
        <end position="40"/>
    </location>
</feature>
<dbReference type="InterPro" id="IPR004088">
    <property type="entry name" value="KH_dom_type_1"/>
</dbReference>
<dbReference type="InterPro" id="IPR036612">
    <property type="entry name" value="KH_dom_type_1_sf"/>
</dbReference>
<dbReference type="PANTHER" id="PTHR10288">
    <property type="entry name" value="KH DOMAIN CONTAINING RNA BINDING PROTEIN"/>
    <property type="match status" value="1"/>
</dbReference>
<dbReference type="SMART" id="SM00322">
    <property type="entry name" value="KH"/>
    <property type="match status" value="2"/>
</dbReference>
<evidence type="ECO:0000256" key="3">
    <source>
        <dbReference type="SAM" id="MobiDB-lite"/>
    </source>
</evidence>
<feature type="compositionally biased region" description="Acidic residues" evidence="3">
    <location>
        <begin position="331"/>
        <end position="342"/>
    </location>
</feature>
<organism evidence="5 6">
    <name type="scientific">Zingiber officinale</name>
    <name type="common">Ginger</name>
    <name type="synonym">Amomum zingiber</name>
    <dbReference type="NCBI Taxonomy" id="94328"/>
    <lineage>
        <taxon>Eukaryota</taxon>
        <taxon>Viridiplantae</taxon>
        <taxon>Streptophyta</taxon>
        <taxon>Embryophyta</taxon>
        <taxon>Tracheophyta</taxon>
        <taxon>Spermatophyta</taxon>
        <taxon>Magnoliopsida</taxon>
        <taxon>Liliopsida</taxon>
        <taxon>Zingiberales</taxon>
        <taxon>Zingiberaceae</taxon>
        <taxon>Zingiber</taxon>
    </lineage>
</organism>
<evidence type="ECO:0000313" key="6">
    <source>
        <dbReference type="Proteomes" id="UP000734854"/>
    </source>
</evidence>
<feature type="domain" description="K Homology" evidence="4">
    <location>
        <begin position="43"/>
        <end position="125"/>
    </location>
</feature>
<dbReference type="CDD" id="cd22460">
    <property type="entry name" value="KH-I_PEPPER_rpt2_like"/>
    <property type="match status" value="1"/>
</dbReference>